<dbReference type="GO" id="GO:0005737">
    <property type="term" value="C:cytoplasm"/>
    <property type="evidence" value="ECO:0007669"/>
    <property type="project" value="TreeGrafter"/>
</dbReference>
<keyword evidence="3" id="KW-0597">Phosphoprotein</keyword>
<dbReference type="InterPro" id="IPR000873">
    <property type="entry name" value="AMP-dep_synth/lig_dom"/>
</dbReference>
<sequence length="2140" mass="241798">MAKLSPHQVSDIWPLLPMQESLLLYSESIAKNRDYYGRFCFILSGNLDKACFDQAWDFVVQRHEMLRVVFRWKETKQPVQLVLQEYERPVQHLDYSEQPAEEKELIQQLLNRTMIVSPESSCFQVVLAKLAAGRYAMCIYNHHAVFDGWSLSIVIRDFFRAYSQSFGLDEGVVRERICFKTFIDYYRKLPLQPQRQFWQDNLEGALPCLLQEIDFTADREEDGSSRKLSFALDPSLVSDVRRLAGESTATMSSVLFSAWAKLLQVYTGQDDIVFGTTLSIRDERVIDIDNSVGLYMNTVPFRLKSEDCTTVRQAIMAMNDAVQDMQKNALLPLDEIVKTALGEPLFNTLLVVENYPVETSIKEGDPLRIADIVYQEQNNFDLTVIVQCGSLLQVTILYQSILFSNKYIERLAAVYQHILEAFCVDPDQQLHSMGILSSRDSQAILRQGIGKTVPIPRRTVDDIFFTRAAEMPEAIALYDAGGSMRYGEVAQAVNRWAVFLTEKGVCPGQVVAVYCKRSCELVLAFLAILSAGGVYLPLRVDDPSPRLRYFIEDSGAEFLLTDDPERATQFCGPGIHIFDLTRSALPETTHSHPAAGHGPEDPCYIIYTSGSTGNPKGVMVCHWAVVNRIQWMQREYPLTPLDRILQKTPCTFDVSVWELIWWFFSGCACYLLPQGGEKDPAVILQWINEQAITVLHFVPSMLELFLEYIQSHPELVNRGRDLLVFSSGEALMAHHIHAFYDAFGDGARLVNLYGPTEATVDVSYADCRPDSSEIVPIGRPIDNIRLYVLDCHRNLVPPCVAGELYIAGAGVAQGYVNQPELTASVFTVDSYQENARMYKTGDQAAWSEDGQLYYLGRRDKQVKIHGIRVELGEIENVVASCRGVRGLALERVEIQQNRPALAAFIVLDEEGSIESIRQMLSGRLPAFMIPEFIIPVESILLTPNGKTDSRAMLEQYADQIKNCSDAPISSFGDDPVSTAVKYAVEATLNVRVWGERDSFYDLGGNSLTAVRIVNQIGKSLDMEVPVSLLLSNPVIVDFVEAIRARRQPDRCLSPIAPCFSSDGLYDVSPQQKRLYLLHELCNRDTRYNMSISFRINGKLDTDGFQLAIDRLVERHESLRTSFVYCDGVLRQRVHEPFSLTIEHYRLRDDSEDAVQSVIRQFDRPFCLSEAPLFRVGMAAISCDQCILMFSMHHIIADGISVKILIRDFMALYNGDQLEPQSVSYKDYVPWHLSFLNSDGYKKQMEYWVQRYAGDIPLLAMPTDFSRPCVHTGRGRQIAMELPAADLQALRAFAQANDCSLFMVLLTAYYSLLWRYTGQEDIVVGTPVALRRQADIETMVGVFINTLPLRVDPKPEESFRYFLSRVKKTVLEAFDCQDAHFESLVEAVAPRRDPSRNALFDTMFVLQPTDMKTIILRELSVKIIESQTLSSQVDFSLIAEERDSSLFLQLEYCPDLFFHDSMELFLYRYVQLVRTCPKNPEIALSELSYWLPEEKIRLGVGSSLLPRYQSEMPLLDRFFDTADRDPSRLAVIGEDETLTYEELDRRSTHLALYLRQCGIGPNCPVLVYASRTSWAIVCFVSIWKAGGACVFLDTLHMPVQRVKRIADSLSATVLLSDLTQQNLKEIASEGCCIVTRNHIPEGLAESNCRLDPGTGPDDIAYIVYTSGSTGIPKGILVQHRQLMNMTNVWKQEYPLDNAVLLQIAGFSFDVFIGDVMRSIFSAGTMVLCGDDHRLDLSWMASAIERYAVTIFEATPVLAISLLDYMYDIGQSADSLSMIVIGSDVCMVDDYRRILGRYGEKARVINSYGVSEATIDTSYYEEKPGRPNPLVIHSLPIGKPMVTCTMSVCDLNGNPLPSGITGELYIGGPSVAKGYWEFSDLTAQRFIETPDGRLYRTGDMARWLPDGNLLFLGRKDFQIKIRGFRIEIEEIERVIASHPQVAFAAVFCRGTASDTFFLSAALTKADDDMDLDDVQNYVRANLPSYMIPAQYYIVDSIPLNANGKIDRKQLERLLPNFSFTPASQPVTEEESELIWLWKDLLRMQDIGPDDSFFEIGGNSALVLQLFTRLQDRYKSLQISDLFSYHTPRMFIQHMQAQRAQALDAQPERTQENAYEILLENMLCGNIDKARGMDAIKERGLNG</sequence>
<dbReference type="PANTHER" id="PTHR45527">
    <property type="entry name" value="NONRIBOSOMAL PEPTIDE SYNTHETASE"/>
    <property type="match status" value="1"/>
</dbReference>
<dbReference type="InterPro" id="IPR020845">
    <property type="entry name" value="AMP-binding_CS"/>
</dbReference>
<dbReference type="CDD" id="cd05930">
    <property type="entry name" value="A_NRPS"/>
    <property type="match status" value="2"/>
</dbReference>
<feature type="domain" description="Carrier" evidence="5">
    <location>
        <begin position="970"/>
        <end position="1046"/>
    </location>
</feature>
<reference evidence="6" key="1">
    <citation type="submission" date="2020-08" db="EMBL/GenBank/DDBJ databases">
        <title>Genome public.</title>
        <authorList>
            <person name="Liu C."/>
            <person name="Sun Q."/>
        </authorList>
    </citation>
    <scope>NUCLEOTIDE SEQUENCE</scope>
    <source>
        <strain evidence="6">NSJ-32</strain>
    </source>
</reference>
<comment type="cofactor">
    <cofactor evidence="1">
        <name>pantetheine 4'-phosphate</name>
        <dbReference type="ChEBI" id="CHEBI:47942"/>
    </cofactor>
</comment>
<name>A0A926I2T2_9FIRM</name>
<accession>A0A926I2T2</accession>
<dbReference type="Gene3D" id="3.30.559.10">
    <property type="entry name" value="Chloramphenicol acetyltransferase-like domain"/>
    <property type="match status" value="2"/>
</dbReference>
<comment type="caution">
    <text evidence="6">The sequence shown here is derived from an EMBL/GenBank/DDBJ whole genome shotgun (WGS) entry which is preliminary data.</text>
</comment>
<dbReference type="Pfam" id="PF13193">
    <property type="entry name" value="AMP-binding_C"/>
    <property type="match status" value="1"/>
</dbReference>
<evidence type="ECO:0000256" key="2">
    <source>
        <dbReference type="ARBA" id="ARBA00022450"/>
    </source>
</evidence>
<dbReference type="PANTHER" id="PTHR45527:SF1">
    <property type="entry name" value="FATTY ACID SYNTHASE"/>
    <property type="match status" value="1"/>
</dbReference>
<dbReference type="PROSITE" id="PS00012">
    <property type="entry name" value="PHOSPHOPANTETHEINE"/>
    <property type="match status" value="1"/>
</dbReference>
<keyword evidence="7" id="KW-1185">Reference proteome</keyword>
<feature type="domain" description="Carrier" evidence="5">
    <location>
        <begin position="2022"/>
        <end position="2096"/>
    </location>
</feature>
<dbReference type="InterPro" id="IPR001242">
    <property type="entry name" value="Condensation_dom"/>
</dbReference>
<dbReference type="EMBL" id="JACRSQ010000032">
    <property type="protein sequence ID" value="MBC8544818.1"/>
    <property type="molecule type" value="Genomic_DNA"/>
</dbReference>
<dbReference type="GO" id="GO:0008610">
    <property type="term" value="P:lipid biosynthetic process"/>
    <property type="evidence" value="ECO:0007669"/>
    <property type="project" value="UniProtKB-ARBA"/>
</dbReference>
<dbReference type="Pfam" id="PF00550">
    <property type="entry name" value="PP-binding"/>
    <property type="match status" value="2"/>
</dbReference>
<evidence type="ECO:0000256" key="4">
    <source>
        <dbReference type="ARBA" id="ARBA00023194"/>
    </source>
</evidence>
<dbReference type="InterPro" id="IPR020806">
    <property type="entry name" value="PKS_PP-bd"/>
</dbReference>
<dbReference type="GO" id="GO:0017000">
    <property type="term" value="P:antibiotic biosynthetic process"/>
    <property type="evidence" value="ECO:0007669"/>
    <property type="project" value="UniProtKB-KW"/>
</dbReference>
<dbReference type="NCBIfam" id="NF003417">
    <property type="entry name" value="PRK04813.1"/>
    <property type="match status" value="2"/>
</dbReference>
<evidence type="ECO:0000313" key="6">
    <source>
        <dbReference type="EMBL" id="MBC8544818.1"/>
    </source>
</evidence>
<evidence type="ECO:0000256" key="1">
    <source>
        <dbReference type="ARBA" id="ARBA00001957"/>
    </source>
</evidence>
<dbReference type="Gene3D" id="3.40.50.12780">
    <property type="entry name" value="N-terminal domain of ligase-like"/>
    <property type="match status" value="2"/>
</dbReference>
<dbReference type="SUPFAM" id="SSF47336">
    <property type="entry name" value="ACP-like"/>
    <property type="match status" value="2"/>
</dbReference>
<dbReference type="NCBIfam" id="TIGR01733">
    <property type="entry name" value="AA-adenyl-dom"/>
    <property type="match status" value="2"/>
</dbReference>
<dbReference type="InterPro" id="IPR009081">
    <property type="entry name" value="PP-bd_ACP"/>
</dbReference>
<keyword evidence="2" id="KW-0596">Phosphopantetheine</keyword>
<dbReference type="GO" id="GO:0031177">
    <property type="term" value="F:phosphopantetheine binding"/>
    <property type="evidence" value="ECO:0007669"/>
    <property type="project" value="InterPro"/>
</dbReference>
<dbReference type="Proteomes" id="UP000657006">
    <property type="component" value="Unassembled WGS sequence"/>
</dbReference>
<dbReference type="CDD" id="cd19531">
    <property type="entry name" value="LCL_NRPS-like"/>
    <property type="match status" value="1"/>
</dbReference>
<dbReference type="PROSITE" id="PS50075">
    <property type="entry name" value="CARRIER"/>
    <property type="match status" value="2"/>
</dbReference>
<evidence type="ECO:0000259" key="5">
    <source>
        <dbReference type="PROSITE" id="PS50075"/>
    </source>
</evidence>
<dbReference type="GO" id="GO:0003824">
    <property type="term" value="F:catalytic activity"/>
    <property type="evidence" value="ECO:0007669"/>
    <property type="project" value="InterPro"/>
</dbReference>
<proteinExistence type="predicted"/>
<dbReference type="SMART" id="SM00823">
    <property type="entry name" value="PKS_PP"/>
    <property type="match status" value="2"/>
</dbReference>
<evidence type="ECO:0000313" key="7">
    <source>
        <dbReference type="Proteomes" id="UP000657006"/>
    </source>
</evidence>
<dbReference type="GO" id="GO:0044550">
    <property type="term" value="P:secondary metabolite biosynthetic process"/>
    <property type="evidence" value="ECO:0007669"/>
    <property type="project" value="TreeGrafter"/>
</dbReference>
<dbReference type="RefSeq" id="WP_177714087.1">
    <property type="nucleotide sequence ID" value="NZ_JACRSQ010000032.1"/>
</dbReference>
<dbReference type="PROSITE" id="PS00455">
    <property type="entry name" value="AMP_BINDING"/>
    <property type="match status" value="2"/>
</dbReference>
<dbReference type="Pfam" id="PF00668">
    <property type="entry name" value="Condensation"/>
    <property type="match status" value="2"/>
</dbReference>
<dbReference type="InterPro" id="IPR042099">
    <property type="entry name" value="ANL_N_sf"/>
</dbReference>
<dbReference type="Pfam" id="PF00501">
    <property type="entry name" value="AMP-binding"/>
    <property type="match status" value="2"/>
</dbReference>
<dbReference type="GO" id="GO:0043041">
    <property type="term" value="P:amino acid activation for nonribosomal peptide biosynthetic process"/>
    <property type="evidence" value="ECO:0007669"/>
    <property type="project" value="TreeGrafter"/>
</dbReference>
<dbReference type="SUPFAM" id="SSF56801">
    <property type="entry name" value="Acetyl-CoA synthetase-like"/>
    <property type="match status" value="2"/>
</dbReference>
<dbReference type="Gene3D" id="3.30.300.30">
    <property type="match status" value="2"/>
</dbReference>
<evidence type="ECO:0000256" key="3">
    <source>
        <dbReference type="ARBA" id="ARBA00022553"/>
    </source>
</evidence>
<dbReference type="InterPro" id="IPR045851">
    <property type="entry name" value="AMP-bd_C_sf"/>
</dbReference>
<dbReference type="Gene3D" id="3.30.559.30">
    <property type="entry name" value="Nonribosomal peptide synthetase, condensation domain"/>
    <property type="match status" value="2"/>
</dbReference>
<gene>
    <name evidence="6" type="ORF">H8730_14815</name>
</gene>
<dbReference type="FunFam" id="3.40.50.12780:FF:000012">
    <property type="entry name" value="Non-ribosomal peptide synthetase"/>
    <property type="match status" value="1"/>
</dbReference>
<dbReference type="InterPro" id="IPR025110">
    <property type="entry name" value="AMP-bd_C"/>
</dbReference>
<organism evidence="6 7">
    <name type="scientific">Bianquea renquensis</name>
    <dbReference type="NCBI Taxonomy" id="2763661"/>
    <lineage>
        <taxon>Bacteria</taxon>
        <taxon>Bacillati</taxon>
        <taxon>Bacillota</taxon>
        <taxon>Clostridia</taxon>
        <taxon>Eubacteriales</taxon>
        <taxon>Bianqueaceae</taxon>
        <taxon>Bianquea</taxon>
    </lineage>
</organism>
<dbReference type="InterPro" id="IPR010071">
    <property type="entry name" value="AA_adenyl_dom"/>
</dbReference>
<protein>
    <submittedName>
        <fullName evidence="6">Amino acid adenylation domain-containing protein</fullName>
    </submittedName>
</protein>
<dbReference type="SUPFAM" id="SSF52777">
    <property type="entry name" value="CoA-dependent acyltransferases"/>
    <property type="match status" value="4"/>
</dbReference>
<dbReference type="InterPro" id="IPR023213">
    <property type="entry name" value="CAT-like_dom_sf"/>
</dbReference>
<dbReference type="InterPro" id="IPR036736">
    <property type="entry name" value="ACP-like_sf"/>
</dbReference>
<keyword evidence="4" id="KW-0045">Antibiotic biosynthesis</keyword>
<dbReference type="Gene3D" id="1.10.1200.10">
    <property type="entry name" value="ACP-like"/>
    <property type="match status" value="2"/>
</dbReference>
<dbReference type="InterPro" id="IPR006162">
    <property type="entry name" value="Ppantetheine_attach_site"/>
</dbReference>